<organism evidence="1">
    <name type="scientific">Triticum aestivum</name>
    <name type="common">Wheat</name>
    <dbReference type="NCBI Taxonomy" id="4565"/>
    <lineage>
        <taxon>Eukaryota</taxon>
        <taxon>Viridiplantae</taxon>
        <taxon>Streptophyta</taxon>
        <taxon>Embryophyta</taxon>
        <taxon>Tracheophyta</taxon>
        <taxon>Spermatophyta</taxon>
        <taxon>Magnoliopsida</taxon>
        <taxon>Liliopsida</taxon>
        <taxon>Poales</taxon>
        <taxon>Poaceae</taxon>
        <taxon>BOP clade</taxon>
        <taxon>Pooideae</taxon>
        <taxon>Triticodae</taxon>
        <taxon>Triticeae</taxon>
        <taxon>Triticinae</taxon>
        <taxon>Triticum</taxon>
    </lineage>
</organism>
<dbReference type="SMR" id="A0A3B6RP34"/>
<name>A0A3B6RP34_WHEAT</name>
<dbReference type="Proteomes" id="UP000019116">
    <property type="component" value="Chromosome 7A"/>
</dbReference>
<dbReference type="Gramene" id="TraesWEE_scaffold_003494_01G000200.1">
    <property type="protein sequence ID" value="TraesWEE_scaffold_003494_01G000200.1"/>
    <property type="gene ID" value="TraesWEE_scaffold_003494_01G000200"/>
</dbReference>
<reference evidence="1" key="1">
    <citation type="submission" date="2018-08" db="EMBL/GenBank/DDBJ databases">
        <authorList>
            <person name="Rossello M."/>
        </authorList>
    </citation>
    <scope>NUCLEOTIDE SEQUENCE [LARGE SCALE GENOMIC DNA]</scope>
    <source>
        <strain evidence="1">cv. Chinese Spring</strain>
    </source>
</reference>
<dbReference type="Gramene" id="TraesNOR7A03G04074030.1">
    <property type="protein sequence ID" value="TraesNOR7A03G04074030.1"/>
    <property type="gene ID" value="TraesNOR7A03G04074030"/>
</dbReference>
<dbReference type="OrthoDB" id="615524at2759"/>
<dbReference type="Gramene" id="TraesCAD_scaffold_018072_01G000100.1">
    <property type="protein sequence ID" value="TraesCAD_scaffold_018072_01G000100.1"/>
    <property type="gene ID" value="TraesCAD_scaffold_018072_01G000100"/>
</dbReference>
<protein>
    <submittedName>
        <fullName evidence="1">Uncharacterized protein</fullName>
    </submittedName>
</protein>
<dbReference type="AlphaFoldDB" id="A0A3B6RP34"/>
<proteinExistence type="predicted"/>
<accession>A0A3B6RP34</accession>
<dbReference type="EnsemblPlants" id="TraesCS7A02G545300.1">
    <property type="protein sequence ID" value="TraesCS7A02G545300.1"/>
    <property type="gene ID" value="TraesCS7A02G545300"/>
</dbReference>
<keyword evidence="2" id="KW-1185">Reference proteome</keyword>
<evidence type="ECO:0000313" key="1">
    <source>
        <dbReference type="EnsemblPlants" id="TraesCS7A02G545300.1"/>
    </source>
</evidence>
<reference evidence="1" key="2">
    <citation type="submission" date="2018-10" db="UniProtKB">
        <authorList>
            <consortium name="EnsemblPlants"/>
        </authorList>
    </citation>
    <scope>IDENTIFICATION</scope>
</reference>
<sequence>MSNTVKLGRDLGQGGMEFVDIPTKHLLEQFVALVGFPSPVLCWRPAPDRLYIVGVQVDLGLEDRVPHVYYEATRATIPEAEQAACLMVIHAVAAERNVEIRDINYYQLGYLRHQVDDLRKKLMEAEHLCAEPMNIVRSSESEVSFLERLTHSFCRCILCPRDTVAALQHGGIRSSSPGSSSGSV</sequence>
<dbReference type="Gramene" id="TraesCS7A02G545300.1">
    <property type="protein sequence ID" value="TraesCS7A02G545300.1"/>
    <property type="gene ID" value="TraesCS7A02G545300"/>
</dbReference>
<dbReference type="Gramene" id="TraesCS7A03G1327400.1">
    <property type="protein sequence ID" value="TraesCS7A03G1327400.1.CDS"/>
    <property type="gene ID" value="TraesCS7A03G1327400"/>
</dbReference>
<evidence type="ECO:0000313" key="2">
    <source>
        <dbReference type="Proteomes" id="UP000019116"/>
    </source>
</evidence>